<keyword evidence="5" id="KW-0636">Prenylation</keyword>
<dbReference type="GO" id="GO:0005525">
    <property type="term" value="F:GTP binding"/>
    <property type="evidence" value="ECO:0007669"/>
    <property type="project" value="UniProtKB-KW"/>
</dbReference>
<reference evidence="7" key="1">
    <citation type="submission" date="2025-08" db="UniProtKB">
        <authorList>
            <consortium name="RefSeq"/>
        </authorList>
    </citation>
    <scope>IDENTIFICATION</scope>
</reference>
<dbReference type="InterPro" id="IPR050305">
    <property type="entry name" value="Small_GTPase_Rab"/>
</dbReference>
<dbReference type="GO" id="GO:0003924">
    <property type="term" value="F:GTPase activity"/>
    <property type="evidence" value="ECO:0007669"/>
    <property type="project" value="InterPro"/>
</dbReference>
<dbReference type="PROSITE" id="PS51419">
    <property type="entry name" value="RAB"/>
    <property type="match status" value="1"/>
</dbReference>
<dbReference type="Gene3D" id="3.40.50.300">
    <property type="entry name" value="P-loop containing nucleotide triphosphate hydrolases"/>
    <property type="match status" value="1"/>
</dbReference>
<keyword evidence="4" id="KW-0449">Lipoprotein</keyword>
<keyword evidence="6" id="KW-1185">Reference proteome</keyword>
<sequence>MPFLSDHESTAPIGISKPFLCAFSPLGVQTYMYVYKFPQKSTKLDRHVHTCTGRTSTPNGIDFKMKNLELEGNRIRVQIWDTAGQERYDTITTQYFRRAQGFMLVYDITSEASFLNIQKWMTMVAEHAGPDADMFLVGNKSDAEALRTVSFEEGERFARANGMSFIETSAHNSSNIHEAFVMLTKQIMRRRKKSIDRQMENIRLYAREDSRAETENPTQGKSACC</sequence>
<dbReference type="NCBIfam" id="TIGR00231">
    <property type="entry name" value="small_GTP"/>
    <property type="match status" value="1"/>
</dbReference>
<evidence type="ECO:0000313" key="6">
    <source>
        <dbReference type="Proteomes" id="UP000694845"/>
    </source>
</evidence>
<dbReference type="PRINTS" id="PR00449">
    <property type="entry name" value="RASTRNSFRMNG"/>
</dbReference>
<dbReference type="PANTHER" id="PTHR47980">
    <property type="entry name" value="LD44762P"/>
    <property type="match status" value="1"/>
</dbReference>
<dbReference type="GeneID" id="110982856"/>
<keyword evidence="2" id="KW-0547">Nucleotide-binding</keyword>
<dbReference type="KEGG" id="aplc:110982856"/>
<evidence type="ECO:0000256" key="1">
    <source>
        <dbReference type="ARBA" id="ARBA00006270"/>
    </source>
</evidence>
<protein>
    <submittedName>
        <fullName evidence="7">Ras-related protein Rab-13-like isoform X1</fullName>
    </submittedName>
</protein>
<proteinExistence type="inferred from homology"/>
<dbReference type="SMART" id="SM00174">
    <property type="entry name" value="RHO"/>
    <property type="match status" value="1"/>
</dbReference>
<evidence type="ECO:0000313" key="7">
    <source>
        <dbReference type="RefSeq" id="XP_022097268.1"/>
    </source>
</evidence>
<dbReference type="InterPro" id="IPR027417">
    <property type="entry name" value="P-loop_NTPase"/>
</dbReference>
<dbReference type="SMART" id="SM00175">
    <property type="entry name" value="RAB"/>
    <property type="match status" value="1"/>
</dbReference>
<evidence type="ECO:0000256" key="3">
    <source>
        <dbReference type="ARBA" id="ARBA00023134"/>
    </source>
</evidence>
<dbReference type="Proteomes" id="UP000694845">
    <property type="component" value="Unplaced"/>
</dbReference>
<dbReference type="PROSITE" id="PS51421">
    <property type="entry name" value="RAS"/>
    <property type="match status" value="1"/>
</dbReference>
<gene>
    <name evidence="7" type="primary">LOC110982856</name>
</gene>
<dbReference type="RefSeq" id="XP_022097268.1">
    <property type="nucleotide sequence ID" value="XM_022241576.1"/>
</dbReference>
<dbReference type="InterPro" id="IPR001806">
    <property type="entry name" value="Small_GTPase"/>
</dbReference>
<dbReference type="FunFam" id="3.40.50.300:FF:001447">
    <property type="entry name" value="Ras-related protein Rab-1B"/>
    <property type="match status" value="1"/>
</dbReference>
<dbReference type="InterPro" id="IPR005225">
    <property type="entry name" value="Small_GTP-bd"/>
</dbReference>
<evidence type="ECO:0000256" key="4">
    <source>
        <dbReference type="ARBA" id="ARBA00023288"/>
    </source>
</evidence>
<evidence type="ECO:0000256" key="2">
    <source>
        <dbReference type="ARBA" id="ARBA00022741"/>
    </source>
</evidence>
<comment type="similarity">
    <text evidence="1">Belongs to the small GTPase superfamily. Rab family.</text>
</comment>
<name>A0A8B7YVE1_ACAPL</name>
<dbReference type="SMART" id="SM00173">
    <property type="entry name" value="RAS"/>
    <property type="match status" value="1"/>
</dbReference>
<evidence type="ECO:0000256" key="5">
    <source>
        <dbReference type="ARBA" id="ARBA00023289"/>
    </source>
</evidence>
<dbReference type="Pfam" id="PF00071">
    <property type="entry name" value="Ras"/>
    <property type="match status" value="1"/>
</dbReference>
<accession>A0A8B7YVE1</accession>
<organism evidence="6 7">
    <name type="scientific">Acanthaster planci</name>
    <name type="common">Crown-of-thorns starfish</name>
    <dbReference type="NCBI Taxonomy" id="133434"/>
    <lineage>
        <taxon>Eukaryota</taxon>
        <taxon>Metazoa</taxon>
        <taxon>Echinodermata</taxon>
        <taxon>Eleutherozoa</taxon>
        <taxon>Asterozoa</taxon>
        <taxon>Asteroidea</taxon>
        <taxon>Valvatacea</taxon>
        <taxon>Valvatida</taxon>
        <taxon>Acanthasteridae</taxon>
        <taxon>Acanthaster</taxon>
    </lineage>
</organism>
<dbReference type="CDD" id="cd00154">
    <property type="entry name" value="Rab"/>
    <property type="match status" value="1"/>
</dbReference>
<dbReference type="AlphaFoldDB" id="A0A8B7YVE1"/>
<dbReference type="SUPFAM" id="SSF52540">
    <property type="entry name" value="P-loop containing nucleoside triphosphate hydrolases"/>
    <property type="match status" value="1"/>
</dbReference>
<dbReference type="OrthoDB" id="9989112at2759"/>
<keyword evidence="3" id="KW-0342">GTP-binding</keyword>